<evidence type="ECO:0000256" key="2">
    <source>
        <dbReference type="ARBA" id="ARBA00022500"/>
    </source>
</evidence>
<dbReference type="InterPro" id="IPR001789">
    <property type="entry name" value="Sig_transdc_resp-reg_receiver"/>
</dbReference>
<evidence type="ECO:0000313" key="10">
    <source>
        <dbReference type="EMBL" id="MBE9397745.1"/>
    </source>
</evidence>
<protein>
    <recommendedName>
        <fullName evidence="5">Protein-glutamate methylesterase/protein-glutamine glutaminase</fullName>
        <ecNumber evidence="5">3.1.1.61</ecNumber>
        <ecNumber evidence="5">3.5.1.44</ecNumber>
    </recommendedName>
</protein>
<feature type="domain" description="Response regulatory" evidence="8">
    <location>
        <begin position="3"/>
        <end position="120"/>
    </location>
</feature>
<dbReference type="AlphaFoldDB" id="A0A8J7K602"/>
<dbReference type="EC" id="3.5.1.44" evidence="5"/>
<dbReference type="HAMAP" id="MF_00099">
    <property type="entry name" value="CheB_chemtxs"/>
    <property type="match status" value="1"/>
</dbReference>
<dbReference type="Gene3D" id="3.40.50.180">
    <property type="entry name" value="Methylesterase CheB, C-terminal domain"/>
    <property type="match status" value="1"/>
</dbReference>
<dbReference type="GO" id="GO:0008984">
    <property type="term" value="F:protein-glutamate methylesterase activity"/>
    <property type="evidence" value="ECO:0007669"/>
    <property type="project" value="UniProtKB-UniRule"/>
</dbReference>
<dbReference type="Gene3D" id="3.40.50.2300">
    <property type="match status" value="1"/>
</dbReference>
<keyword evidence="1 5" id="KW-0963">Cytoplasm</keyword>
<comment type="PTM">
    <text evidence="5">Phosphorylated by CheA. Phosphorylation of the N-terminal regulatory domain activates the methylesterase activity.</text>
</comment>
<dbReference type="InterPro" id="IPR035909">
    <property type="entry name" value="CheB_C"/>
</dbReference>
<evidence type="ECO:0000256" key="1">
    <source>
        <dbReference type="ARBA" id="ARBA00022490"/>
    </source>
</evidence>
<sequence>MIKVLVVDDSLLVRKALARALSADPDVEVVGTAVDPYDAREKIKLLNPDVLTLDVSMPRMDGITFLKNLMRLRPMPVVMVSSYTADGAQETLDALELGAFDYVTKPSGSHVDIDQYKTEVLQKVKAAARANMSSLSRTRAKVEVAGGAAVDGLSMRDPLERAKVKSKMIAIGASTGGTEALKDVMRMMPAECPPIVISQHIPESFSAPFAKRLNESSAVTVKQAEDGDLILPGHAYLAPGDDHLLVVREGSNMRCRLSKSPPVNRHRPSVDVMFDSVVQTVGKNTVGVLLTGMGNDGAKGLLNLRNVGAMTIAQDEKSSVVWGMPGEAVKLGAAQKVEPLTRIPDRIMEAVRKSCGV</sequence>
<dbReference type="NCBIfam" id="NF001965">
    <property type="entry name" value="PRK00742.1"/>
    <property type="match status" value="1"/>
</dbReference>
<feature type="active site" evidence="5 6">
    <location>
        <position position="200"/>
    </location>
</feature>
<comment type="function">
    <text evidence="5">Involved in chemotaxis. Part of a chemotaxis signal transduction system that modulates chemotaxis in response to various stimuli. Catalyzes the demethylation of specific methylglutamate residues introduced into the chemoreceptors (methyl-accepting chemotaxis proteins or MCP) by CheR. Also mediates the irreversible deamidation of specific glutamine residues to glutamic acid.</text>
</comment>
<dbReference type="InterPro" id="IPR011006">
    <property type="entry name" value="CheY-like_superfamily"/>
</dbReference>
<name>A0A8J7K602_9GAMM</name>
<dbReference type="PANTHER" id="PTHR42872">
    <property type="entry name" value="PROTEIN-GLUTAMATE METHYLESTERASE/PROTEIN-GLUTAMINE GLUTAMINASE"/>
    <property type="match status" value="1"/>
</dbReference>
<dbReference type="SUPFAM" id="SSF52172">
    <property type="entry name" value="CheY-like"/>
    <property type="match status" value="1"/>
</dbReference>
<keyword evidence="11" id="KW-1185">Reference proteome</keyword>
<evidence type="ECO:0000256" key="4">
    <source>
        <dbReference type="ARBA" id="ARBA00048267"/>
    </source>
</evidence>
<feature type="modified residue" description="4-aspartylphosphate" evidence="5 7">
    <location>
        <position position="54"/>
    </location>
</feature>
<feature type="active site" evidence="5 6">
    <location>
        <position position="296"/>
    </location>
</feature>
<dbReference type="NCBIfam" id="NF009206">
    <property type="entry name" value="PRK12555.1"/>
    <property type="match status" value="1"/>
</dbReference>
<evidence type="ECO:0000256" key="5">
    <source>
        <dbReference type="HAMAP-Rule" id="MF_00099"/>
    </source>
</evidence>
<evidence type="ECO:0000259" key="9">
    <source>
        <dbReference type="PROSITE" id="PS50122"/>
    </source>
</evidence>
<dbReference type="Proteomes" id="UP000640333">
    <property type="component" value="Unassembled WGS sequence"/>
</dbReference>
<evidence type="ECO:0000256" key="7">
    <source>
        <dbReference type="PROSITE-ProRule" id="PRU00169"/>
    </source>
</evidence>
<reference evidence="10" key="1">
    <citation type="submission" date="2020-10" db="EMBL/GenBank/DDBJ databases">
        <title>Bacterium isolated from coastal waters sediment.</title>
        <authorList>
            <person name="Chen R.-J."/>
            <person name="Lu D.-C."/>
            <person name="Zhu K.-L."/>
            <person name="Du Z.-J."/>
        </authorList>
    </citation>
    <scope>NUCLEOTIDE SEQUENCE</scope>
    <source>
        <strain evidence="10">N1Y112</strain>
    </source>
</reference>
<dbReference type="InterPro" id="IPR008248">
    <property type="entry name" value="CheB-like"/>
</dbReference>
<dbReference type="SUPFAM" id="SSF52738">
    <property type="entry name" value="Methylesterase CheB, C-terminal domain"/>
    <property type="match status" value="1"/>
</dbReference>
<dbReference type="CDD" id="cd16432">
    <property type="entry name" value="CheB_Rec"/>
    <property type="match status" value="1"/>
</dbReference>
<dbReference type="Pfam" id="PF00072">
    <property type="entry name" value="Response_reg"/>
    <property type="match status" value="1"/>
</dbReference>
<keyword evidence="5 7" id="KW-0597">Phosphoprotein</keyword>
<comment type="subcellular location">
    <subcellularLocation>
        <location evidence="5">Cytoplasm</location>
    </subcellularLocation>
</comment>
<keyword evidence="3 5" id="KW-0378">Hydrolase</keyword>
<dbReference type="EC" id="3.1.1.61" evidence="5"/>
<dbReference type="GO" id="GO:0050568">
    <property type="term" value="F:protein-glutamine glutaminase activity"/>
    <property type="evidence" value="ECO:0007669"/>
    <property type="project" value="UniProtKB-UniRule"/>
</dbReference>
<dbReference type="GO" id="GO:0006935">
    <property type="term" value="P:chemotaxis"/>
    <property type="evidence" value="ECO:0007669"/>
    <property type="project" value="UniProtKB-UniRule"/>
</dbReference>
<dbReference type="InterPro" id="IPR000673">
    <property type="entry name" value="Sig_transdc_resp-reg_Me-estase"/>
</dbReference>
<dbReference type="PIRSF" id="PIRSF000876">
    <property type="entry name" value="RR_chemtxs_CheB"/>
    <property type="match status" value="1"/>
</dbReference>
<dbReference type="CDD" id="cd17541">
    <property type="entry name" value="REC_CheB-like"/>
    <property type="match status" value="1"/>
</dbReference>
<comment type="caution">
    <text evidence="10">The sequence shown here is derived from an EMBL/GenBank/DDBJ whole genome shotgun (WGS) entry which is preliminary data.</text>
</comment>
<feature type="domain" description="CheB-type methylesterase" evidence="9">
    <location>
        <begin position="158"/>
        <end position="354"/>
    </location>
</feature>
<proteinExistence type="inferred from homology"/>
<evidence type="ECO:0000256" key="6">
    <source>
        <dbReference type="PROSITE-ProRule" id="PRU00050"/>
    </source>
</evidence>
<dbReference type="PROSITE" id="PS50122">
    <property type="entry name" value="CHEB"/>
    <property type="match status" value="1"/>
</dbReference>
<dbReference type="Pfam" id="PF01339">
    <property type="entry name" value="CheB_methylest"/>
    <property type="match status" value="1"/>
</dbReference>
<keyword evidence="2 5" id="KW-0145">Chemotaxis</keyword>
<comment type="domain">
    <text evidence="5">Contains a C-terminal catalytic domain, and an N-terminal region which modulates catalytic activity.</text>
</comment>
<dbReference type="GO" id="GO:0000156">
    <property type="term" value="F:phosphorelay response regulator activity"/>
    <property type="evidence" value="ECO:0007669"/>
    <property type="project" value="InterPro"/>
</dbReference>
<gene>
    <name evidence="5" type="primary">cheB</name>
    <name evidence="10" type="ORF">IOQ59_10790</name>
</gene>
<organism evidence="10 11">
    <name type="scientific">Pontibacterium sinense</name>
    <dbReference type="NCBI Taxonomy" id="2781979"/>
    <lineage>
        <taxon>Bacteria</taxon>
        <taxon>Pseudomonadati</taxon>
        <taxon>Pseudomonadota</taxon>
        <taxon>Gammaproteobacteria</taxon>
        <taxon>Oceanospirillales</taxon>
        <taxon>Oceanospirillaceae</taxon>
        <taxon>Pontibacterium</taxon>
    </lineage>
</organism>
<dbReference type="SMART" id="SM00448">
    <property type="entry name" value="REC"/>
    <property type="match status" value="1"/>
</dbReference>
<evidence type="ECO:0000259" key="8">
    <source>
        <dbReference type="PROSITE" id="PS50110"/>
    </source>
</evidence>
<dbReference type="PANTHER" id="PTHR42872:SF6">
    <property type="entry name" value="PROTEIN-GLUTAMATE METHYLESTERASE_PROTEIN-GLUTAMINE GLUTAMINASE"/>
    <property type="match status" value="1"/>
</dbReference>
<dbReference type="EMBL" id="JADEYS010000009">
    <property type="protein sequence ID" value="MBE9397745.1"/>
    <property type="molecule type" value="Genomic_DNA"/>
</dbReference>
<feature type="active site" evidence="5 6">
    <location>
        <position position="174"/>
    </location>
</feature>
<comment type="catalytic activity">
    <reaction evidence="5">
        <text>L-glutaminyl-[protein] + H2O = L-glutamyl-[protein] + NH4(+)</text>
        <dbReference type="Rhea" id="RHEA:16441"/>
        <dbReference type="Rhea" id="RHEA-COMP:10207"/>
        <dbReference type="Rhea" id="RHEA-COMP:10208"/>
        <dbReference type="ChEBI" id="CHEBI:15377"/>
        <dbReference type="ChEBI" id="CHEBI:28938"/>
        <dbReference type="ChEBI" id="CHEBI:29973"/>
        <dbReference type="ChEBI" id="CHEBI:30011"/>
        <dbReference type="EC" id="3.5.1.44"/>
    </reaction>
</comment>
<dbReference type="RefSeq" id="WP_193953294.1">
    <property type="nucleotide sequence ID" value="NZ_JADEYS010000009.1"/>
</dbReference>
<dbReference type="GO" id="GO:0005737">
    <property type="term" value="C:cytoplasm"/>
    <property type="evidence" value="ECO:0007669"/>
    <property type="project" value="UniProtKB-SubCell"/>
</dbReference>
<comment type="catalytic activity">
    <reaction evidence="4 5">
        <text>[protein]-L-glutamate 5-O-methyl ester + H2O = L-glutamyl-[protein] + methanol + H(+)</text>
        <dbReference type="Rhea" id="RHEA:23236"/>
        <dbReference type="Rhea" id="RHEA-COMP:10208"/>
        <dbReference type="Rhea" id="RHEA-COMP:10311"/>
        <dbReference type="ChEBI" id="CHEBI:15377"/>
        <dbReference type="ChEBI" id="CHEBI:15378"/>
        <dbReference type="ChEBI" id="CHEBI:17790"/>
        <dbReference type="ChEBI" id="CHEBI:29973"/>
        <dbReference type="ChEBI" id="CHEBI:82795"/>
        <dbReference type="EC" id="3.1.1.61"/>
    </reaction>
</comment>
<evidence type="ECO:0000256" key="3">
    <source>
        <dbReference type="ARBA" id="ARBA00022801"/>
    </source>
</evidence>
<accession>A0A8J7K602</accession>
<evidence type="ECO:0000313" key="11">
    <source>
        <dbReference type="Proteomes" id="UP000640333"/>
    </source>
</evidence>
<comment type="similarity">
    <text evidence="5">Belongs to the CheB family.</text>
</comment>
<dbReference type="PROSITE" id="PS50110">
    <property type="entry name" value="RESPONSE_REGULATORY"/>
    <property type="match status" value="1"/>
</dbReference>